<proteinExistence type="predicted"/>
<dbReference type="EMBL" id="MU128921">
    <property type="protein sequence ID" value="KAF9518918.1"/>
    <property type="molecule type" value="Genomic_DNA"/>
</dbReference>
<evidence type="ECO:0000313" key="2">
    <source>
        <dbReference type="EMBL" id="KAF9518918.1"/>
    </source>
</evidence>
<dbReference type="Proteomes" id="UP000886523">
    <property type="component" value="Unassembled WGS sequence"/>
</dbReference>
<reference evidence="2" key="1">
    <citation type="journal article" date="2020" name="Nat. Commun.">
        <title>Large-scale genome sequencing of mycorrhizal fungi provides insights into the early evolution of symbiotic traits.</title>
        <authorList>
            <person name="Miyauchi S."/>
            <person name="Kiss E."/>
            <person name="Kuo A."/>
            <person name="Drula E."/>
            <person name="Kohler A."/>
            <person name="Sanchez-Garcia M."/>
            <person name="Morin E."/>
            <person name="Andreopoulos B."/>
            <person name="Barry K.W."/>
            <person name="Bonito G."/>
            <person name="Buee M."/>
            <person name="Carver A."/>
            <person name="Chen C."/>
            <person name="Cichocki N."/>
            <person name="Clum A."/>
            <person name="Culley D."/>
            <person name="Crous P.W."/>
            <person name="Fauchery L."/>
            <person name="Girlanda M."/>
            <person name="Hayes R.D."/>
            <person name="Keri Z."/>
            <person name="LaButti K."/>
            <person name="Lipzen A."/>
            <person name="Lombard V."/>
            <person name="Magnuson J."/>
            <person name="Maillard F."/>
            <person name="Murat C."/>
            <person name="Nolan M."/>
            <person name="Ohm R.A."/>
            <person name="Pangilinan J."/>
            <person name="Pereira M.F."/>
            <person name="Perotto S."/>
            <person name="Peter M."/>
            <person name="Pfister S."/>
            <person name="Riley R."/>
            <person name="Sitrit Y."/>
            <person name="Stielow J.B."/>
            <person name="Szollosi G."/>
            <person name="Zifcakova L."/>
            <person name="Stursova M."/>
            <person name="Spatafora J.W."/>
            <person name="Tedersoo L."/>
            <person name="Vaario L.M."/>
            <person name="Yamada A."/>
            <person name="Yan M."/>
            <person name="Wang P."/>
            <person name="Xu J."/>
            <person name="Bruns T."/>
            <person name="Baldrian P."/>
            <person name="Vilgalys R."/>
            <person name="Dunand C."/>
            <person name="Henrissat B."/>
            <person name="Grigoriev I.V."/>
            <person name="Hibbett D."/>
            <person name="Nagy L.G."/>
            <person name="Martin F.M."/>
        </authorList>
    </citation>
    <scope>NUCLEOTIDE SEQUENCE</scope>
    <source>
        <strain evidence="2">UP504</strain>
    </source>
</reference>
<keyword evidence="3" id="KW-1185">Reference proteome</keyword>
<keyword evidence="1" id="KW-0812">Transmembrane</keyword>
<evidence type="ECO:0000313" key="3">
    <source>
        <dbReference type="Proteomes" id="UP000886523"/>
    </source>
</evidence>
<accession>A0A9P6E1A3</accession>
<name>A0A9P6E1A3_9AGAM</name>
<keyword evidence="1" id="KW-1133">Transmembrane helix</keyword>
<sequence>MRNQGEQGRKGYMRLAVAGIIAMVSFCALLFGDSVFIPPSFLLFGCHNKSQSNSVCISVPETPGTPRGSDVCRI</sequence>
<organism evidence="2 3">
    <name type="scientific">Hydnum rufescens UP504</name>
    <dbReference type="NCBI Taxonomy" id="1448309"/>
    <lineage>
        <taxon>Eukaryota</taxon>
        <taxon>Fungi</taxon>
        <taxon>Dikarya</taxon>
        <taxon>Basidiomycota</taxon>
        <taxon>Agaricomycotina</taxon>
        <taxon>Agaricomycetes</taxon>
        <taxon>Cantharellales</taxon>
        <taxon>Hydnaceae</taxon>
        <taxon>Hydnum</taxon>
    </lineage>
</organism>
<gene>
    <name evidence="2" type="ORF">BS47DRAFT_1337819</name>
</gene>
<keyword evidence="1" id="KW-0472">Membrane</keyword>
<comment type="caution">
    <text evidence="2">The sequence shown here is derived from an EMBL/GenBank/DDBJ whole genome shotgun (WGS) entry which is preliminary data.</text>
</comment>
<dbReference type="AlphaFoldDB" id="A0A9P6E1A3"/>
<feature type="transmembrane region" description="Helical" evidence="1">
    <location>
        <begin position="12"/>
        <end position="32"/>
    </location>
</feature>
<protein>
    <submittedName>
        <fullName evidence="2">Uncharacterized protein</fullName>
    </submittedName>
</protein>
<evidence type="ECO:0000256" key="1">
    <source>
        <dbReference type="SAM" id="Phobius"/>
    </source>
</evidence>
<feature type="non-terminal residue" evidence="2">
    <location>
        <position position="74"/>
    </location>
</feature>